<organism evidence="2 3">
    <name type="scientific">Labilibaculum filiforme</name>
    <dbReference type="NCBI Taxonomy" id="1940526"/>
    <lineage>
        <taxon>Bacteria</taxon>
        <taxon>Pseudomonadati</taxon>
        <taxon>Bacteroidota</taxon>
        <taxon>Bacteroidia</taxon>
        <taxon>Marinilabiliales</taxon>
        <taxon>Marinifilaceae</taxon>
        <taxon>Labilibaculum</taxon>
    </lineage>
</organism>
<evidence type="ECO:0008006" key="4">
    <source>
        <dbReference type="Google" id="ProtNLM"/>
    </source>
</evidence>
<feature type="transmembrane region" description="Helical" evidence="1">
    <location>
        <begin position="7"/>
        <end position="27"/>
    </location>
</feature>
<accession>A0A2N3HVC0</accession>
<dbReference type="EMBL" id="MVDD01000010">
    <property type="protein sequence ID" value="PKQ61971.1"/>
    <property type="molecule type" value="Genomic_DNA"/>
</dbReference>
<evidence type="ECO:0000313" key="2">
    <source>
        <dbReference type="EMBL" id="PKQ61971.1"/>
    </source>
</evidence>
<keyword evidence="3" id="KW-1185">Reference proteome</keyword>
<keyword evidence="1" id="KW-0472">Membrane</keyword>
<dbReference type="OrthoDB" id="1120081at2"/>
<dbReference type="Proteomes" id="UP000233535">
    <property type="component" value="Unassembled WGS sequence"/>
</dbReference>
<feature type="transmembrane region" description="Helical" evidence="1">
    <location>
        <begin position="58"/>
        <end position="76"/>
    </location>
</feature>
<protein>
    <recommendedName>
        <fullName evidence="4">DUF5658 domain-containing protein</fullName>
    </recommendedName>
</protein>
<feature type="transmembrane region" description="Helical" evidence="1">
    <location>
        <begin position="106"/>
        <end position="123"/>
    </location>
</feature>
<dbReference type="AlphaFoldDB" id="A0A2N3HVC0"/>
<comment type="caution">
    <text evidence="2">The sequence shown here is derived from an EMBL/GenBank/DDBJ whole genome shotgun (WGS) entry which is preliminary data.</text>
</comment>
<dbReference type="RefSeq" id="WP_101261999.1">
    <property type="nucleotide sequence ID" value="NZ_MVDD01000010.1"/>
</dbReference>
<proteinExistence type="predicted"/>
<feature type="transmembrane region" description="Helical" evidence="1">
    <location>
        <begin position="83"/>
        <end position="100"/>
    </location>
</feature>
<sequence length="132" mass="15124">MKNRIKLVAVIPAVWVCLFDVIITLVYQPAEYWSGDLSLANEANPIGAFVMKYHTSGLFILSALWLGLIVLLGYYLPKKWASIFLLFVFIAHCFGGASWVNIHFGFWAVMLFFLFNSILYHRIDTLVKCNEK</sequence>
<keyword evidence="1" id="KW-1133">Transmembrane helix</keyword>
<reference evidence="2 3" key="1">
    <citation type="journal article" date="2017" name="Front. Microbiol.">
        <title>Labilibaculum manganireducens gen. nov., sp. nov. and Labilibaculum filiforme sp. nov., Novel Bacteroidetes Isolated from Subsurface Sediments of the Baltic Sea.</title>
        <authorList>
            <person name="Vandieken V."/>
            <person name="Marshall I.P."/>
            <person name="Niemann H."/>
            <person name="Engelen B."/>
            <person name="Cypionka H."/>
        </authorList>
    </citation>
    <scope>NUCLEOTIDE SEQUENCE [LARGE SCALE GENOMIC DNA]</scope>
    <source>
        <strain evidence="2 3">59.16B</strain>
    </source>
</reference>
<evidence type="ECO:0000256" key="1">
    <source>
        <dbReference type="SAM" id="Phobius"/>
    </source>
</evidence>
<gene>
    <name evidence="2" type="ORF">BZG02_13605</name>
</gene>
<evidence type="ECO:0000313" key="3">
    <source>
        <dbReference type="Proteomes" id="UP000233535"/>
    </source>
</evidence>
<name>A0A2N3HVC0_9BACT</name>
<keyword evidence="1" id="KW-0812">Transmembrane</keyword>